<dbReference type="Pfam" id="PF00266">
    <property type="entry name" value="Aminotran_5"/>
    <property type="match status" value="1"/>
</dbReference>
<name>W2RQ86_CYPE1</name>
<dbReference type="SUPFAM" id="SSF141673">
    <property type="entry name" value="MOSC N-terminal domain-like"/>
    <property type="match status" value="1"/>
</dbReference>
<feature type="active site" evidence="4">
    <location>
        <position position="397"/>
    </location>
</feature>
<evidence type="ECO:0000313" key="7">
    <source>
        <dbReference type="Proteomes" id="UP000030752"/>
    </source>
</evidence>
<evidence type="ECO:0000259" key="5">
    <source>
        <dbReference type="PROSITE" id="PS51340"/>
    </source>
</evidence>
<dbReference type="SUPFAM" id="SSF53383">
    <property type="entry name" value="PLP-dependent transferases"/>
    <property type="match status" value="1"/>
</dbReference>
<organism evidence="6 7">
    <name type="scientific">Cyphellophora europaea (strain CBS 101466)</name>
    <name type="common">Phialophora europaea</name>
    <dbReference type="NCBI Taxonomy" id="1220924"/>
    <lineage>
        <taxon>Eukaryota</taxon>
        <taxon>Fungi</taxon>
        <taxon>Dikarya</taxon>
        <taxon>Ascomycota</taxon>
        <taxon>Pezizomycotina</taxon>
        <taxon>Eurotiomycetes</taxon>
        <taxon>Chaetothyriomycetidae</taxon>
        <taxon>Chaetothyriales</taxon>
        <taxon>Cyphellophoraceae</taxon>
        <taxon>Cyphellophora</taxon>
    </lineage>
</organism>
<dbReference type="InterPro" id="IPR005303">
    <property type="entry name" value="MOCOS_middle"/>
</dbReference>
<dbReference type="InterPro" id="IPR000192">
    <property type="entry name" value="Aminotrans_V_dom"/>
</dbReference>
<dbReference type="HAMAP" id="MF_03050">
    <property type="entry name" value="MOCOS"/>
    <property type="match status" value="1"/>
</dbReference>
<gene>
    <name evidence="4" type="primary">hxB</name>
    <name evidence="6" type="ORF">HMPREF1541_06505</name>
</gene>
<dbReference type="InterPro" id="IPR015422">
    <property type="entry name" value="PyrdxlP-dep_Trfase_small"/>
</dbReference>
<dbReference type="GeneID" id="19973844"/>
<dbReference type="GO" id="GO:0030151">
    <property type="term" value="F:molybdenum ion binding"/>
    <property type="evidence" value="ECO:0007669"/>
    <property type="project" value="UniProtKB-UniRule"/>
</dbReference>
<evidence type="ECO:0000256" key="4">
    <source>
        <dbReference type="HAMAP-Rule" id="MF_03050"/>
    </source>
</evidence>
<dbReference type="PROSITE" id="PS51340">
    <property type="entry name" value="MOSC"/>
    <property type="match status" value="1"/>
</dbReference>
<dbReference type="EMBL" id="KB822722">
    <property type="protein sequence ID" value="ETN38470.1"/>
    <property type="molecule type" value="Genomic_DNA"/>
</dbReference>
<comment type="catalytic activity">
    <reaction evidence="4">
        <text>Mo-molybdopterin + L-cysteine + AH2 = thio-Mo-molybdopterin + L-alanine + A + H2O</text>
        <dbReference type="Rhea" id="RHEA:42636"/>
        <dbReference type="ChEBI" id="CHEBI:13193"/>
        <dbReference type="ChEBI" id="CHEBI:15377"/>
        <dbReference type="ChEBI" id="CHEBI:17499"/>
        <dbReference type="ChEBI" id="CHEBI:35235"/>
        <dbReference type="ChEBI" id="CHEBI:57972"/>
        <dbReference type="ChEBI" id="CHEBI:71302"/>
        <dbReference type="ChEBI" id="CHEBI:82685"/>
        <dbReference type="EC" id="2.8.1.9"/>
    </reaction>
</comment>
<comment type="function">
    <text evidence="4">Sulfurates the molybdenum cofactor. Sulfation of molybdenum is essential for xanthine dehydrogenase (XDH) and aldehyde oxidase (ADO) enzymes in which molybdenum cofactor is liganded by 1 oxygen and 1 sulfur atom in active form.</text>
</comment>
<dbReference type="RefSeq" id="XP_008719059.1">
    <property type="nucleotide sequence ID" value="XM_008720837.1"/>
</dbReference>
<sequence>MPAVRAQINPGTGYIENIQSLREIEYPLLRDTTYLDHAGTTLYPKSLIEEYSKDLTQNLFGNPHSASASSQLSSQRIDDVRLQVLRFFNAEPDHFDVVFTANATAAIKLVGEAFRDGPQGFDYAYHVDSHTSIVGVRELAHISHCLSDDAGVNGWLNDCQAVGGGRPRLFAYPGQSNMTGRRHSLKWAERVNDLCSNNTAQTYTLFDAAALASTAPLDLSDIATAPSFTAVSFYKIFGFPDLGALLVRKDAAEPLCRRKYFGGGTVEGVAVTGGPWHASKRRSTHDRLEDGTLPFHNIVALGHALRQHVGIYGSMDGVSRHCAYLTNALRTRMLSLRHGNGSAVCRIYGASSLGDTLPNGPVLAFNLLDNAGNYVSNAEVDKLAIVRRIHLRTGGLCNPGGTASYLHLTADDLRGNHATGYRCGDDNDIINGKPVGTIRVSLGAPSSLEDVDSFMDFLQDFYVNPTTEDRKTTANKVRGHGNSFTVEALTVFPIKSCAAFNVPSGSLWEVGARGLAWDREWCLVHEGTHQALSQKKYPRMALLRPTIDTQERVLRVTHNIHGSGWQQLEVNLDEALVVGRTSLVCDAAKTRRTSSVCGESVDIEHYTSPKVSHFFTEALGVPCTLARSPQLGSVRRPQIRSHTGFTPDQSALKAYSVGLANESPILLISRSSVNRLNEQIKARGGGGRAVPAESFRGNIIVSETLERGQSETPYAEDDWREVSIGSDSAGGIFEIIGPCQRCQMVCIDQGDGSRRQEPFSTLAKTRKKEGKVWFGMHMSLRQSENRFIKVGDYLQATSRSGAT</sequence>
<dbReference type="PANTHER" id="PTHR14237:SF80">
    <property type="entry name" value="MOLYBDENUM COFACTOR SULFURASE"/>
    <property type="match status" value="1"/>
</dbReference>
<dbReference type="GO" id="GO:0006777">
    <property type="term" value="P:Mo-molybdopterin cofactor biosynthetic process"/>
    <property type="evidence" value="ECO:0007669"/>
    <property type="project" value="UniProtKB-UniRule"/>
</dbReference>
<evidence type="ECO:0000256" key="2">
    <source>
        <dbReference type="ARBA" id="ARBA00022898"/>
    </source>
</evidence>
<evidence type="ECO:0000256" key="3">
    <source>
        <dbReference type="ARBA" id="ARBA00023150"/>
    </source>
</evidence>
<dbReference type="InterPro" id="IPR015424">
    <property type="entry name" value="PyrdxlP-dep_Trfase"/>
</dbReference>
<feature type="domain" description="MOSC" evidence="5">
    <location>
        <begin position="629"/>
        <end position="797"/>
    </location>
</feature>
<comment type="similarity">
    <text evidence="4">Belongs to the class-V pyridoxal-phosphate-dependent aminotransferase family. MOCOS subfamily.</text>
</comment>
<dbReference type="Pfam" id="PF03473">
    <property type="entry name" value="MOSC"/>
    <property type="match status" value="1"/>
</dbReference>
<proteinExistence type="inferred from homology"/>
<dbReference type="GO" id="GO:0030170">
    <property type="term" value="F:pyridoxal phosphate binding"/>
    <property type="evidence" value="ECO:0007669"/>
    <property type="project" value="UniProtKB-UniRule"/>
</dbReference>
<dbReference type="GO" id="GO:0008265">
    <property type="term" value="F:molybdenum cofactor sulfurtransferase activity"/>
    <property type="evidence" value="ECO:0007669"/>
    <property type="project" value="UniProtKB-UniRule"/>
</dbReference>
<keyword evidence="2 4" id="KW-0663">Pyridoxal phosphate</keyword>
<dbReference type="VEuPathDB" id="FungiDB:HMPREF1541_06505"/>
<evidence type="ECO:0000313" key="6">
    <source>
        <dbReference type="EMBL" id="ETN38470.1"/>
    </source>
</evidence>
<comment type="cofactor">
    <cofactor evidence="4">
        <name>pyridoxal 5'-phosphate</name>
        <dbReference type="ChEBI" id="CHEBI:597326"/>
    </cofactor>
</comment>
<feature type="modified residue" description="N6-(pyridoxal phosphate)lysine" evidence="4">
    <location>
        <position position="235"/>
    </location>
</feature>
<dbReference type="InParanoid" id="W2RQ86"/>
<dbReference type="HOGENOM" id="CLU_010913_0_0_1"/>
<evidence type="ECO:0000256" key="1">
    <source>
        <dbReference type="ARBA" id="ARBA00022679"/>
    </source>
</evidence>
<keyword evidence="3 4" id="KW-0501">Molybdenum cofactor biosynthesis</keyword>
<keyword evidence="7" id="KW-1185">Reference proteome</keyword>
<dbReference type="Gene3D" id="3.90.1150.10">
    <property type="entry name" value="Aspartate Aminotransferase, domain 1"/>
    <property type="match status" value="1"/>
</dbReference>
<accession>W2RQ86</accession>
<dbReference type="eggNOG" id="KOG2142">
    <property type="taxonomic scope" value="Eukaryota"/>
</dbReference>
<dbReference type="InterPro" id="IPR005302">
    <property type="entry name" value="MoCF_Sase_C"/>
</dbReference>
<dbReference type="Gene3D" id="3.40.640.10">
    <property type="entry name" value="Type I PLP-dependent aspartate aminotransferase-like (Major domain)"/>
    <property type="match status" value="1"/>
</dbReference>
<dbReference type="EC" id="2.8.1.9" evidence="4"/>
<dbReference type="PANTHER" id="PTHR14237">
    <property type="entry name" value="MOLYBDOPTERIN COFACTOR SULFURASE MOSC"/>
    <property type="match status" value="1"/>
</dbReference>
<dbReference type="InterPro" id="IPR028886">
    <property type="entry name" value="MoCo_sulfurase"/>
</dbReference>
<dbReference type="Proteomes" id="UP000030752">
    <property type="component" value="Unassembled WGS sequence"/>
</dbReference>
<dbReference type="AlphaFoldDB" id="W2RQ86"/>
<protein>
    <recommendedName>
        <fullName evidence="4">Molybdenum cofactor sulfurase</fullName>
        <shortName evidence="4">MCS</shortName>
        <shortName evidence="4">MOS</shortName>
        <shortName evidence="4">MoCo sulfurase</shortName>
        <ecNumber evidence="4">2.8.1.9</ecNumber>
    </recommendedName>
    <alternativeName>
        <fullName evidence="4">Molybdenum cofactor sulfurtransferase</fullName>
    </alternativeName>
</protein>
<reference evidence="6 7" key="1">
    <citation type="submission" date="2013-03" db="EMBL/GenBank/DDBJ databases">
        <title>The Genome Sequence of Phialophora europaea CBS 101466.</title>
        <authorList>
            <consortium name="The Broad Institute Genomics Platform"/>
            <person name="Cuomo C."/>
            <person name="de Hoog S."/>
            <person name="Gorbushina A."/>
            <person name="Walker B."/>
            <person name="Young S.K."/>
            <person name="Zeng Q."/>
            <person name="Gargeya S."/>
            <person name="Fitzgerald M."/>
            <person name="Haas B."/>
            <person name="Abouelleil A."/>
            <person name="Allen A.W."/>
            <person name="Alvarado L."/>
            <person name="Arachchi H.M."/>
            <person name="Berlin A.M."/>
            <person name="Chapman S.B."/>
            <person name="Gainer-Dewar J."/>
            <person name="Goldberg J."/>
            <person name="Griggs A."/>
            <person name="Gujja S."/>
            <person name="Hansen M."/>
            <person name="Howarth C."/>
            <person name="Imamovic A."/>
            <person name="Ireland A."/>
            <person name="Larimer J."/>
            <person name="McCowan C."/>
            <person name="Murphy C."/>
            <person name="Pearson M."/>
            <person name="Poon T.W."/>
            <person name="Priest M."/>
            <person name="Roberts A."/>
            <person name="Saif S."/>
            <person name="Shea T."/>
            <person name="Sisk P."/>
            <person name="Sykes S."/>
            <person name="Wortman J."/>
            <person name="Nusbaum C."/>
            <person name="Birren B."/>
        </authorList>
    </citation>
    <scope>NUCLEOTIDE SEQUENCE [LARGE SCALE GENOMIC DNA]</scope>
    <source>
        <strain evidence="6 7">CBS 101466</strain>
    </source>
</reference>
<dbReference type="InterPro" id="IPR015421">
    <property type="entry name" value="PyrdxlP-dep_Trfase_major"/>
</dbReference>
<dbReference type="Pfam" id="PF03476">
    <property type="entry name" value="MOSC_N"/>
    <property type="match status" value="1"/>
</dbReference>
<keyword evidence="1 4" id="KW-0808">Transferase</keyword>
<dbReference type="STRING" id="1220924.W2RQ86"/>
<dbReference type="OrthoDB" id="10264306at2759"/>
<dbReference type="GO" id="GO:0016829">
    <property type="term" value="F:lyase activity"/>
    <property type="evidence" value="ECO:0007669"/>
    <property type="project" value="UniProtKB-UniRule"/>
</dbReference>